<dbReference type="SMART" id="SM00318">
    <property type="entry name" value="SNc"/>
    <property type="match status" value="1"/>
</dbReference>
<keyword evidence="5" id="KW-1185">Reference proteome</keyword>
<comment type="caution">
    <text evidence="4">The sequence shown here is derived from an EMBL/GenBank/DDBJ whole genome shotgun (WGS) entry which is preliminary data.</text>
</comment>
<dbReference type="PROSITE" id="PS50830">
    <property type="entry name" value="TNASE_3"/>
    <property type="match status" value="1"/>
</dbReference>
<sequence>MRKSKRSCCGCLLIIIVFLAVLGGIANALSDGDNEPAQSASTPTAVPVPTGIESEEPVVEESEEEAPTKEAETEPESPSPSPTPDPPPPAAEDDDAVHTAVVTRIVDGDTVELDNSDIVRLLGMDTPERGECHFDTATERMSELVLNETVTLTRDGDDADHYGRILRYIDVDGTDAGLTLIEEGLAVSRYDSRDGYGFHSREPDYIAADDGTVMQTCAPVPVPDPPEGENCDPNYTPCVPPYPPNINCSDIDFAVEVIGSDPHGLDGDGDGIGCEGNR</sequence>
<name>A0A5R9B8W8_9MICC</name>
<evidence type="ECO:0000313" key="4">
    <source>
        <dbReference type="EMBL" id="TLP93295.1"/>
    </source>
</evidence>
<dbReference type="RefSeq" id="WP_138254110.1">
    <property type="nucleotide sequence ID" value="NZ_VAVZ01000048.1"/>
</dbReference>
<organism evidence="4 5">
    <name type="scientific">Nesterenkonia salmonea</name>
    <dbReference type="NCBI Taxonomy" id="1804987"/>
    <lineage>
        <taxon>Bacteria</taxon>
        <taxon>Bacillati</taxon>
        <taxon>Actinomycetota</taxon>
        <taxon>Actinomycetes</taxon>
        <taxon>Micrococcales</taxon>
        <taxon>Micrococcaceae</taxon>
        <taxon>Nesterenkonia</taxon>
    </lineage>
</organism>
<dbReference type="SUPFAM" id="SSF50199">
    <property type="entry name" value="Staphylococcal nuclease"/>
    <property type="match status" value="1"/>
</dbReference>
<dbReference type="InterPro" id="IPR035437">
    <property type="entry name" value="SNase_OB-fold_sf"/>
</dbReference>
<proteinExistence type="predicted"/>
<evidence type="ECO:0000259" key="3">
    <source>
        <dbReference type="PROSITE" id="PS50830"/>
    </source>
</evidence>
<evidence type="ECO:0000256" key="2">
    <source>
        <dbReference type="SAM" id="SignalP"/>
    </source>
</evidence>
<dbReference type="Proteomes" id="UP000310458">
    <property type="component" value="Unassembled WGS sequence"/>
</dbReference>
<feature type="domain" description="TNase-like" evidence="3">
    <location>
        <begin position="96"/>
        <end position="186"/>
    </location>
</feature>
<dbReference type="InterPro" id="IPR016071">
    <property type="entry name" value="Staphylococal_nuclease_OB-fold"/>
</dbReference>
<reference evidence="4 5" key="1">
    <citation type="submission" date="2019-05" db="EMBL/GenBank/DDBJ databases">
        <title>Nesterenkonia sp. GY074 isolated from the Southern Atlantic Ocean.</title>
        <authorList>
            <person name="Zhang G."/>
        </authorList>
    </citation>
    <scope>NUCLEOTIDE SEQUENCE [LARGE SCALE GENOMIC DNA]</scope>
    <source>
        <strain evidence="4 5">GY074</strain>
    </source>
</reference>
<feature type="compositionally biased region" description="Acidic residues" evidence="1">
    <location>
        <begin position="53"/>
        <end position="65"/>
    </location>
</feature>
<protein>
    <submittedName>
        <fullName evidence="4">Thermonuclease family protein</fullName>
    </submittedName>
</protein>
<dbReference type="AlphaFoldDB" id="A0A5R9B8W8"/>
<evidence type="ECO:0000313" key="5">
    <source>
        <dbReference type="Proteomes" id="UP000310458"/>
    </source>
</evidence>
<evidence type="ECO:0000256" key="1">
    <source>
        <dbReference type="SAM" id="MobiDB-lite"/>
    </source>
</evidence>
<keyword evidence="2" id="KW-0732">Signal</keyword>
<dbReference type="OrthoDB" id="5241375at2"/>
<feature type="compositionally biased region" description="Pro residues" evidence="1">
    <location>
        <begin position="77"/>
        <end position="90"/>
    </location>
</feature>
<feature type="signal peptide" evidence="2">
    <location>
        <begin position="1"/>
        <end position="28"/>
    </location>
</feature>
<dbReference type="EMBL" id="VAVZ01000048">
    <property type="protein sequence ID" value="TLP93295.1"/>
    <property type="molecule type" value="Genomic_DNA"/>
</dbReference>
<dbReference type="Pfam" id="PF00565">
    <property type="entry name" value="SNase"/>
    <property type="match status" value="1"/>
</dbReference>
<gene>
    <name evidence="4" type="ORF">FEF26_13735</name>
</gene>
<feature type="chain" id="PRO_5024313759" evidence="2">
    <location>
        <begin position="29"/>
        <end position="278"/>
    </location>
</feature>
<dbReference type="Gene3D" id="2.40.50.90">
    <property type="match status" value="1"/>
</dbReference>
<feature type="region of interest" description="Disordered" evidence="1">
    <location>
        <begin position="33"/>
        <end position="95"/>
    </location>
</feature>
<accession>A0A5R9B8W8</accession>